<dbReference type="AlphaFoldDB" id="A0A381Z1C4"/>
<accession>A0A381Z1C4</accession>
<protein>
    <submittedName>
        <fullName evidence="1">Uncharacterized protein</fullName>
    </submittedName>
</protein>
<dbReference type="EMBL" id="UINC01019504">
    <property type="protein sequence ID" value="SVA82623.1"/>
    <property type="molecule type" value="Genomic_DNA"/>
</dbReference>
<organism evidence="1">
    <name type="scientific">marine metagenome</name>
    <dbReference type="NCBI Taxonomy" id="408172"/>
    <lineage>
        <taxon>unclassified sequences</taxon>
        <taxon>metagenomes</taxon>
        <taxon>ecological metagenomes</taxon>
    </lineage>
</organism>
<reference evidence="1" key="1">
    <citation type="submission" date="2018-05" db="EMBL/GenBank/DDBJ databases">
        <authorList>
            <person name="Lanie J.A."/>
            <person name="Ng W.-L."/>
            <person name="Kazmierczak K.M."/>
            <person name="Andrzejewski T.M."/>
            <person name="Davidsen T.M."/>
            <person name="Wayne K.J."/>
            <person name="Tettelin H."/>
            <person name="Glass J.I."/>
            <person name="Rusch D."/>
            <person name="Podicherti R."/>
            <person name="Tsui H.-C.T."/>
            <person name="Winkler M.E."/>
        </authorList>
    </citation>
    <scope>NUCLEOTIDE SEQUENCE</scope>
</reference>
<proteinExistence type="predicted"/>
<name>A0A381Z1C4_9ZZZZ</name>
<sequence length="70" mass="8822">MKRNQDAYHHRNFVYIIEKRINGKWKLEWDFGAYLTYDVAEQVMKDFERYNKYPEDYRLVMYISEKPYDV</sequence>
<gene>
    <name evidence="1" type="ORF">METZ01_LOCUS135477</name>
</gene>
<evidence type="ECO:0000313" key="1">
    <source>
        <dbReference type="EMBL" id="SVA82623.1"/>
    </source>
</evidence>